<comment type="subcellular location">
    <subcellularLocation>
        <location evidence="7">Cytoplasm</location>
    </subcellularLocation>
</comment>
<keyword evidence="3 7" id="KW-0479">Metal-binding</keyword>
<dbReference type="SUPFAM" id="SSF55486">
    <property type="entry name" value="Metalloproteases ('zincins'), catalytic domain"/>
    <property type="match status" value="1"/>
</dbReference>
<dbReference type="PANTHER" id="PTHR46986:SF1">
    <property type="entry name" value="ENDORIBONUCLEASE YBEY, CHLOROPLASTIC"/>
    <property type="match status" value="1"/>
</dbReference>
<keyword evidence="5 7" id="KW-0378">Hydrolase</keyword>
<dbReference type="InterPro" id="IPR020549">
    <property type="entry name" value="YbeY_CS"/>
</dbReference>
<dbReference type="InterPro" id="IPR002036">
    <property type="entry name" value="YbeY"/>
</dbReference>
<comment type="function">
    <text evidence="7">Single strand-specific metallo-endoribonuclease involved in late-stage 70S ribosome quality control and in maturation of the 3' terminus of the 16S rRNA.</text>
</comment>
<feature type="binding site" evidence="7">
    <location>
        <position position="112"/>
    </location>
    <ligand>
        <name>Zn(2+)</name>
        <dbReference type="ChEBI" id="CHEBI:29105"/>
        <note>catalytic</note>
    </ligand>
</feature>
<name>A0A2G9YWQ7_9BACT</name>
<dbReference type="Proteomes" id="UP000230273">
    <property type="component" value="Unassembled WGS sequence"/>
</dbReference>
<evidence type="ECO:0000256" key="5">
    <source>
        <dbReference type="ARBA" id="ARBA00022801"/>
    </source>
</evidence>
<dbReference type="InterPro" id="IPR023091">
    <property type="entry name" value="MetalPrtase_cat_dom_sf_prd"/>
</dbReference>
<dbReference type="PROSITE" id="PS01306">
    <property type="entry name" value="UPF0054"/>
    <property type="match status" value="1"/>
</dbReference>
<dbReference type="EMBL" id="PCRP01000031">
    <property type="protein sequence ID" value="PIP23678.1"/>
    <property type="molecule type" value="Genomic_DNA"/>
</dbReference>
<proteinExistence type="inferred from homology"/>
<dbReference type="AlphaFoldDB" id="A0A2G9YWQ7"/>
<sequence length="138" mass="16153">MIEINNLTKKQLDLAFFKKATRKILRGEGISLKGVEISIAFVNEKRMVELNRKYRKRNRPTDVLAFSDKEWREIIICPDQVRENTKKLGLVFGKELVNVLIHGVLHILGYNHEKSEKAAIEMEKIQNYYLGIFFKKGF</sequence>
<dbReference type="GO" id="GO:0004222">
    <property type="term" value="F:metalloendopeptidase activity"/>
    <property type="evidence" value="ECO:0007669"/>
    <property type="project" value="InterPro"/>
</dbReference>
<dbReference type="GO" id="GO:0006364">
    <property type="term" value="P:rRNA processing"/>
    <property type="evidence" value="ECO:0007669"/>
    <property type="project" value="UniProtKB-UniRule"/>
</dbReference>
<dbReference type="PANTHER" id="PTHR46986">
    <property type="entry name" value="ENDORIBONUCLEASE YBEY, CHLOROPLASTIC"/>
    <property type="match status" value="1"/>
</dbReference>
<accession>A0A2G9YWQ7</accession>
<reference evidence="8 9" key="1">
    <citation type="submission" date="2017-09" db="EMBL/GenBank/DDBJ databases">
        <title>Depth-based differentiation of microbial function through sediment-hosted aquifers and enrichment of novel symbionts in the deep terrestrial subsurface.</title>
        <authorList>
            <person name="Probst A.J."/>
            <person name="Ladd B."/>
            <person name="Jarett J.K."/>
            <person name="Geller-Mcgrath D.E."/>
            <person name="Sieber C.M."/>
            <person name="Emerson J.B."/>
            <person name="Anantharaman K."/>
            <person name="Thomas B.C."/>
            <person name="Malmstrom R."/>
            <person name="Stieglmeier M."/>
            <person name="Klingl A."/>
            <person name="Woyke T."/>
            <person name="Ryan C.M."/>
            <person name="Banfield J.F."/>
        </authorList>
    </citation>
    <scope>NUCLEOTIDE SEQUENCE [LARGE SCALE GENOMIC DNA]</scope>
    <source>
        <strain evidence="8">CG23_combo_of_CG06-09_8_20_14_all_38_19</strain>
    </source>
</reference>
<evidence type="ECO:0000256" key="2">
    <source>
        <dbReference type="ARBA" id="ARBA00022722"/>
    </source>
</evidence>
<comment type="similarity">
    <text evidence="1 7">Belongs to the endoribonuclease YbeY family.</text>
</comment>
<keyword evidence="7" id="KW-0698">rRNA processing</keyword>
<dbReference type="HAMAP" id="MF_00009">
    <property type="entry name" value="Endoribonucl_YbeY"/>
    <property type="match status" value="1"/>
</dbReference>
<keyword evidence="2 7" id="KW-0540">Nuclease</keyword>
<evidence type="ECO:0000256" key="7">
    <source>
        <dbReference type="HAMAP-Rule" id="MF_00009"/>
    </source>
</evidence>
<comment type="cofactor">
    <cofactor evidence="7">
        <name>Zn(2+)</name>
        <dbReference type="ChEBI" id="CHEBI:29105"/>
    </cofactor>
    <text evidence="7">Binds 1 zinc ion.</text>
</comment>
<dbReference type="Pfam" id="PF02130">
    <property type="entry name" value="YbeY"/>
    <property type="match status" value="1"/>
</dbReference>
<comment type="caution">
    <text evidence="8">The sequence shown here is derived from an EMBL/GenBank/DDBJ whole genome shotgun (WGS) entry which is preliminary data.</text>
</comment>
<keyword evidence="6 7" id="KW-0862">Zinc</keyword>
<dbReference type="GO" id="GO:0008270">
    <property type="term" value="F:zinc ion binding"/>
    <property type="evidence" value="ECO:0007669"/>
    <property type="project" value="UniProtKB-UniRule"/>
</dbReference>
<keyword evidence="7" id="KW-0963">Cytoplasm</keyword>
<gene>
    <name evidence="7 8" type="primary">ybeY</name>
    <name evidence="8" type="ORF">COX36_01995</name>
</gene>
<evidence type="ECO:0000256" key="1">
    <source>
        <dbReference type="ARBA" id="ARBA00010875"/>
    </source>
</evidence>
<evidence type="ECO:0000256" key="6">
    <source>
        <dbReference type="ARBA" id="ARBA00022833"/>
    </source>
</evidence>
<dbReference type="GO" id="GO:0005737">
    <property type="term" value="C:cytoplasm"/>
    <property type="evidence" value="ECO:0007669"/>
    <property type="project" value="UniProtKB-SubCell"/>
</dbReference>
<dbReference type="Gene3D" id="3.40.390.30">
    <property type="entry name" value="Metalloproteases ('zincins'), catalytic domain"/>
    <property type="match status" value="1"/>
</dbReference>
<dbReference type="GO" id="GO:0004521">
    <property type="term" value="F:RNA endonuclease activity"/>
    <property type="evidence" value="ECO:0007669"/>
    <property type="project" value="UniProtKB-UniRule"/>
</dbReference>
<dbReference type="EC" id="3.1.-.-" evidence="7"/>
<evidence type="ECO:0000256" key="4">
    <source>
        <dbReference type="ARBA" id="ARBA00022759"/>
    </source>
</evidence>
<feature type="binding site" evidence="7">
    <location>
        <position position="106"/>
    </location>
    <ligand>
        <name>Zn(2+)</name>
        <dbReference type="ChEBI" id="CHEBI:29105"/>
        <note>catalytic</note>
    </ligand>
</feature>
<dbReference type="NCBIfam" id="TIGR00043">
    <property type="entry name" value="rRNA maturation RNase YbeY"/>
    <property type="match status" value="1"/>
</dbReference>
<evidence type="ECO:0000313" key="9">
    <source>
        <dbReference type="Proteomes" id="UP000230273"/>
    </source>
</evidence>
<feature type="binding site" evidence="7">
    <location>
        <position position="102"/>
    </location>
    <ligand>
        <name>Zn(2+)</name>
        <dbReference type="ChEBI" id="CHEBI:29105"/>
        <note>catalytic</note>
    </ligand>
</feature>
<organism evidence="8 9">
    <name type="scientific">Candidatus Nealsonbacteria bacterium CG23_combo_of_CG06-09_8_20_14_all_38_19</name>
    <dbReference type="NCBI Taxonomy" id="1974721"/>
    <lineage>
        <taxon>Bacteria</taxon>
        <taxon>Candidatus Nealsoniibacteriota</taxon>
    </lineage>
</organism>
<keyword evidence="4 7" id="KW-0255">Endonuclease</keyword>
<keyword evidence="7" id="KW-0690">Ribosome biogenesis</keyword>
<evidence type="ECO:0000256" key="3">
    <source>
        <dbReference type="ARBA" id="ARBA00022723"/>
    </source>
</evidence>
<evidence type="ECO:0000313" key="8">
    <source>
        <dbReference type="EMBL" id="PIP23678.1"/>
    </source>
</evidence>
<protein>
    <recommendedName>
        <fullName evidence="7">Endoribonuclease YbeY</fullName>
        <ecNumber evidence="7">3.1.-.-</ecNumber>
    </recommendedName>
</protein>